<evidence type="ECO:0000256" key="3">
    <source>
        <dbReference type="ARBA" id="ARBA00022989"/>
    </source>
</evidence>
<dbReference type="EMBL" id="NCSJ02000013">
    <property type="protein sequence ID" value="RFU35015.1"/>
    <property type="molecule type" value="Genomic_DNA"/>
</dbReference>
<dbReference type="OrthoDB" id="4139357at2759"/>
<feature type="non-terminal residue" evidence="8">
    <location>
        <position position="1"/>
    </location>
</feature>
<proteinExistence type="predicted"/>
<feature type="transmembrane region" description="Helical" evidence="6">
    <location>
        <begin position="110"/>
        <end position="128"/>
    </location>
</feature>
<organism evidence="8 9">
    <name type="scientific">Scytalidium lignicola</name>
    <name type="common">Hyphomycete</name>
    <dbReference type="NCBI Taxonomy" id="5539"/>
    <lineage>
        <taxon>Eukaryota</taxon>
        <taxon>Fungi</taxon>
        <taxon>Dikarya</taxon>
        <taxon>Ascomycota</taxon>
        <taxon>Pezizomycotina</taxon>
        <taxon>Leotiomycetes</taxon>
        <taxon>Leotiomycetes incertae sedis</taxon>
        <taxon>Scytalidium</taxon>
    </lineage>
</organism>
<feature type="transmembrane region" description="Helical" evidence="6">
    <location>
        <begin position="198"/>
        <end position="222"/>
    </location>
</feature>
<dbReference type="Proteomes" id="UP000258309">
    <property type="component" value="Unassembled WGS sequence"/>
</dbReference>
<dbReference type="GO" id="GO:0022857">
    <property type="term" value="F:transmembrane transporter activity"/>
    <property type="evidence" value="ECO:0007669"/>
    <property type="project" value="InterPro"/>
</dbReference>
<feature type="transmembrane region" description="Helical" evidence="6">
    <location>
        <begin position="140"/>
        <end position="158"/>
    </location>
</feature>
<feature type="transmembrane region" description="Helical" evidence="6">
    <location>
        <begin position="463"/>
        <end position="486"/>
    </location>
</feature>
<protein>
    <recommendedName>
        <fullName evidence="7">Major facilitator superfamily (MFS) profile domain-containing protein</fullName>
    </recommendedName>
</protein>
<dbReference type="PANTHER" id="PTHR23501:SF59">
    <property type="entry name" value="MAJOR FACILITATOR SUPERFAMILY (MFS) PROFILE DOMAIN-CONTAINING PROTEIN-RELATED"/>
    <property type="match status" value="1"/>
</dbReference>
<feature type="compositionally biased region" description="Low complexity" evidence="5">
    <location>
        <begin position="38"/>
        <end position="55"/>
    </location>
</feature>
<evidence type="ECO:0000313" key="8">
    <source>
        <dbReference type="EMBL" id="RFU35015.1"/>
    </source>
</evidence>
<dbReference type="AlphaFoldDB" id="A0A3E2HNP9"/>
<dbReference type="InterPro" id="IPR011701">
    <property type="entry name" value="MFS"/>
</dbReference>
<dbReference type="PRINTS" id="PR01036">
    <property type="entry name" value="TCRTETB"/>
</dbReference>
<dbReference type="OMA" id="WGMGVMV"/>
<feature type="transmembrane region" description="Helical" evidence="6">
    <location>
        <begin position="268"/>
        <end position="286"/>
    </location>
</feature>
<feature type="domain" description="Major facilitator superfamily (MFS) profile" evidence="7">
    <location>
        <begin position="74"/>
        <end position="564"/>
    </location>
</feature>
<dbReference type="PROSITE" id="PS50850">
    <property type="entry name" value="MFS"/>
    <property type="match status" value="1"/>
</dbReference>
<evidence type="ECO:0000256" key="1">
    <source>
        <dbReference type="ARBA" id="ARBA00004141"/>
    </source>
</evidence>
<evidence type="ECO:0000256" key="5">
    <source>
        <dbReference type="SAM" id="MobiDB-lite"/>
    </source>
</evidence>
<dbReference type="InterPro" id="IPR020846">
    <property type="entry name" value="MFS_dom"/>
</dbReference>
<dbReference type="Pfam" id="PF07690">
    <property type="entry name" value="MFS_1"/>
    <property type="match status" value="1"/>
</dbReference>
<feature type="transmembrane region" description="Helical" evidence="6">
    <location>
        <begin position="430"/>
        <end position="451"/>
    </location>
</feature>
<name>A0A3E2HNP9_SCYLI</name>
<feature type="transmembrane region" description="Helical" evidence="6">
    <location>
        <begin position="369"/>
        <end position="392"/>
    </location>
</feature>
<dbReference type="FunFam" id="1.20.1720.10:FF:000018">
    <property type="entry name" value="Putative MFS multidrug transporter"/>
    <property type="match status" value="1"/>
</dbReference>
<evidence type="ECO:0000256" key="2">
    <source>
        <dbReference type="ARBA" id="ARBA00022692"/>
    </source>
</evidence>
<dbReference type="SUPFAM" id="SSF103473">
    <property type="entry name" value="MFS general substrate transporter"/>
    <property type="match status" value="1"/>
</dbReference>
<feature type="transmembrane region" description="Helical" evidence="6">
    <location>
        <begin position="338"/>
        <end position="357"/>
    </location>
</feature>
<dbReference type="PANTHER" id="PTHR23501">
    <property type="entry name" value="MAJOR FACILITATOR SUPERFAMILY"/>
    <property type="match status" value="1"/>
</dbReference>
<reference evidence="8 9" key="1">
    <citation type="submission" date="2018-05" db="EMBL/GenBank/DDBJ databases">
        <title>Draft genome sequence of Scytalidium lignicola DSM 105466, a ubiquitous saprotrophic fungus.</title>
        <authorList>
            <person name="Buettner E."/>
            <person name="Gebauer A.M."/>
            <person name="Hofrichter M."/>
            <person name="Liers C."/>
            <person name="Kellner H."/>
        </authorList>
    </citation>
    <scope>NUCLEOTIDE SEQUENCE [LARGE SCALE GENOMIC DNA]</scope>
    <source>
        <strain evidence="8 9">DSM 105466</strain>
    </source>
</reference>
<keyword evidence="3 6" id="KW-1133">Transmembrane helix</keyword>
<keyword evidence="2 6" id="KW-0812">Transmembrane</keyword>
<accession>A0A3E2HNP9</accession>
<feature type="region of interest" description="Disordered" evidence="5">
    <location>
        <begin position="1"/>
        <end position="55"/>
    </location>
</feature>
<keyword evidence="9" id="KW-1185">Reference proteome</keyword>
<evidence type="ECO:0000313" key="9">
    <source>
        <dbReference type="Proteomes" id="UP000258309"/>
    </source>
</evidence>
<comment type="subcellular location">
    <subcellularLocation>
        <location evidence="1">Membrane</location>
        <topology evidence="1">Multi-pass membrane protein</topology>
    </subcellularLocation>
</comment>
<feature type="transmembrane region" description="Helical" evidence="6">
    <location>
        <begin position="71"/>
        <end position="98"/>
    </location>
</feature>
<dbReference type="Gene3D" id="1.20.1720.10">
    <property type="entry name" value="Multidrug resistance protein D"/>
    <property type="match status" value="1"/>
</dbReference>
<keyword evidence="4 6" id="KW-0472">Membrane</keyword>
<comment type="caution">
    <text evidence="8">The sequence shown here is derived from an EMBL/GenBank/DDBJ whole genome shotgun (WGS) entry which is preliminary data.</text>
</comment>
<dbReference type="GO" id="GO:0005886">
    <property type="term" value="C:plasma membrane"/>
    <property type="evidence" value="ECO:0007669"/>
    <property type="project" value="TreeGrafter"/>
</dbReference>
<dbReference type="InterPro" id="IPR036259">
    <property type="entry name" value="MFS_trans_sf"/>
</dbReference>
<dbReference type="Gene3D" id="1.20.1250.20">
    <property type="entry name" value="MFS general substrate transporter like domains"/>
    <property type="match status" value="1"/>
</dbReference>
<feature type="transmembrane region" description="Helical" evidence="6">
    <location>
        <begin position="298"/>
        <end position="318"/>
    </location>
</feature>
<gene>
    <name evidence="8" type="ORF">B7463_g1332</name>
</gene>
<feature type="non-terminal residue" evidence="8">
    <location>
        <position position="595"/>
    </location>
</feature>
<sequence>MSTYTPTPKLGGDDSTLSSAFSPEKRSLDIPQDQLAVSNPDNNNNDDNNNSSPDSIEAETAGLIFSPDWRFYLAFISLSVVTMAAALDATSLSVALPIMAQKLKGTAIEAFWSGTSFLVTSTVFQPSYAALSHIFGRKPVIFVALMLFAVGAIIAAVANNFTVILVGRSLQGIGAGGIISLTEIVVSDMVPLKERGKWFGFISGVWAIGSVSGPIIGGAFAQNVSWRWIFWINIPIIGVGSVMVFFFLKLQHTSAESFAKQLARIDWFGSFLFIASLTSILVPLSWGGVMYNWDHWRTLVPLILGFVGIIAFIPYEYYFAKEPMVRFSIFRNWTSRVVYFQTFMHGIILWSILYYAPIYYEAVKDMSPIMAGVAVFPETFTVAPASIVVGILTSLTGKYRWALWSGWILTTLGMGILYLEDVHTSTVAWIFLNLVPGLGTGILFAGMGIAIPAAANPKDMGHAVAFYSFFRTLGQGVGVAISGSIFQNEISKKLSAYPLLAPLAEQYSKDAAGLVQVIKSMPHGLERTQLVQAYADSLKIVWAVMAGLAGAALLTNFFVKAYSLDVALDTEQGFAGKKKVVDVEKTKSDGEKGEA</sequence>
<dbReference type="FunFam" id="1.20.1250.20:FF:000786">
    <property type="entry name" value="MFS multidrug transporter, putative"/>
    <property type="match status" value="1"/>
</dbReference>
<evidence type="ECO:0000256" key="6">
    <source>
        <dbReference type="SAM" id="Phobius"/>
    </source>
</evidence>
<evidence type="ECO:0000259" key="7">
    <source>
        <dbReference type="PROSITE" id="PS50850"/>
    </source>
</evidence>
<feature type="transmembrane region" description="Helical" evidence="6">
    <location>
        <begin position="540"/>
        <end position="559"/>
    </location>
</feature>
<evidence type="ECO:0000256" key="4">
    <source>
        <dbReference type="ARBA" id="ARBA00023136"/>
    </source>
</evidence>
<feature type="transmembrane region" description="Helical" evidence="6">
    <location>
        <begin position="228"/>
        <end position="248"/>
    </location>
</feature>
<feature type="transmembrane region" description="Helical" evidence="6">
    <location>
        <begin position="399"/>
        <end position="418"/>
    </location>
</feature>